<evidence type="ECO:0000313" key="1">
    <source>
        <dbReference type="EMBL" id="HIV38299.1"/>
    </source>
</evidence>
<dbReference type="Proteomes" id="UP000886814">
    <property type="component" value="Unassembled WGS sequence"/>
</dbReference>
<sequence>MDKLVIFYDDRKNSCISCAEKFSQYENVECRRISEYQNQSLVYATGARVGLIFESENGKLPYGVSHIIWKIVADKNRNHMLLITGGSRELKAARAAVSDLGERGYHILNLYTRYVMEKNKITPEEAVEWILKDIETEKPKRVKERVKEKYQGMSRHELRKELRRELKEYREYQKKQIKIRKQKLS</sequence>
<accession>A0A9D1PBP2</accession>
<dbReference type="AlphaFoldDB" id="A0A9D1PBP2"/>
<protein>
    <submittedName>
        <fullName evidence="1">Uncharacterized protein</fullName>
    </submittedName>
</protein>
<organism evidence="1 2">
    <name type="scientific">Candidatus Blautia stercorigallinarum</name>
    <dbReference type="NCBI Taxonomy" id="2838501"/>
    <lineage>
        <taxon>Bacteria</taxon>
        <taxon>Bacillati</taxon>
        <taxon>Bacillota</taxon>
        <taxon>Clostridia</taxon>
        <taxon>Lachnospirales</taxon>
        <taxon>Lachnospiraceae</taxon>
        <taxon>Blautia</taxon>
    </lineage>
</organism>
<gene>
    <name evidence="1" type="ORF">H9747_04770</name>
</gene>
<evidence type="ECO:0000313" key="2">
    <source>
        <dbReference type="Proteomes" id="UP000886814"/>
    </source>
</evidence>
<proteinExistence type="predicted"/>
<reference evidence="1" key="2">
    <citation type="submission" date="2021-04" db="EMBL/GenBank/DDBJ databases">
        <authorList>
            <person name="Gilroy R."/>
        </authorList>
    </citation>
    <scope>NUCLEOTIDE SEQUENCE</scope>
    <source>
        <strain evidence="1">CHK195-9823</strain>
    </source>
</reference>
<name>A0A9D1PBP2_9FIRM</name>
<reference evidence="1" key="1">
    <citation type="journal article" date="2021" name="PeerJ">
        <title>Extensive microbial diversity within the chicken gut microbiome revealed by metagenomics and culture.</title>
        <authorList>
            <person name="Gilroy R."/>
            <person name="Ravi A."/>
            <person name="Getino M."/>
            <person name="Pursley I."/>
            <person name="Horton D.L."/>
            <person name="Alikhan N.F."/>
            <person name="Baker D."/>
            <person name="Gharbi K."/>
            <person name="Hall N."/>
            <person name="Watson M."/>
            <person name="Adriaenssens E.M."/>
            <person name="Foster-Nyarko E."/>
            <person name="Jarju S."/>
            <person name="Secka A."/>
            <person name="Antonio M."/>
            <person name="Oren A."/>
            <person name="Chaudhuri R.R."/>
            <person name="La Ragione R."/>
            <person name="Hildebrand F."/>
            <person name="Pallen M.J."/>
        </authorList>
    </citation>
    <scope>NUCLEOTIDE SEQUENCE</scope>
    <source>
        <strain evidence="1">CHK195-9823</strain>
    </source>
</reference>
<dbReference type="EMBL" id="DXIQ01000027">
    <property type="protein sequence ID" value="HIV38299.1"/>
    <property type="molecule type" value="Genomic_DNA"/>
</dbReference>
<comment type="caution">
    <text evidence="1">The sequence shown here is derived from an EMBL/GenBank/DDBJ whole genome shotgun (WGS) entry which is preliminary data.</text>
</comment>